<keyword evidence="3" id="KW-0540">Nuclease</keyword>
<dbReference type="InterPro" id="IPR036237">
    <property type="entry name" value="Xyl_isomerase-like_sf"/>
</dbReference>
<dbReference type="GO" id="GO:0016853">
    <property type="term" value="F:isomerase activity"/>
    <property type="evidence" value="ECO:0007669"/>
    <property type="project" value="UniProtKB-KW"/>
</dbReference>
<accession>A0AAJ3NY65</accession>
<dbReference type="Pfam" id="PF01261">
    <property type="entry name" value="AP_endonuc_2"/>
    <property type="match status" value="1"/>
</dbReference>
<name>A0AAJ3NY65_ECOLX</name>
<dbReference type="GeneID" id="86860514"/>
<gene>
    <name evidence="3" type="ORF">EATG_02505</name>
</gene>
<dbReference type="Proteomes" id="UP000243401">
    <property type="component" value="Unassembled WGS sequence"/>
</dbReference>
<feature type="domain" description="Xylose isomerase-like TIM barrel" evidence="2">
    <location>
        <begin position="27"/>
        <end position="263"/>
    </location>
</feature>
<evidence type="ECO:0000259" key="2">
    <source>
        <dbReference type="Pfam" id="PF01261"/>
    </source>
</evidence>
<organism evidence="3 4">
    <name type="scientific">Escherichia coli H605</name>
    <dbReference type="NCBI Taxonomy" id="656410"/>
    <lineage>
        <taxon>Bacteria</taxon>
        <taxon>Pseudomonadati</taxon>
        <taxon>Pseudomonadota</taxon>
        <taxon>Gammaproteobacteria</taxon>
        <taxon>Enterobacterales</taxon>
        <taxon>Enterobacteriaceae</taxon>
        <taxon>Escherichia</taxon>
    </lineage>
</organism>
<evidence type="ECO:0000313" key="4">
    <source>
        <dbReference type="Proteomes" id="UP000243401"/>
    </source>
</evidence>
<dbReference type="PANTHER" id="PTHR43489">
    <property type="entry name" value="ISOMERASE"/>
    <property type="match status" value="1"/>
</dbReference>
<keyword evidence="1" id="KW-0413">Isomerase</keyword>
<dbReference type="SUPFAM" id="SSF51658">
    <property type="entry name" value="Xylose isomerase-like"/>
    <property type="match status" value="1"/>
</dbReference>
<dbReference type="EMBL" id="ADJX01000007">
    <property type="protein sequence ID" value="OSL47749.1"/>
    <property type="molecule type" value="Genomic_DNA"/>
</dbReference>
<reference evidence="3 4" key="1">
    <citation type="submission" date="2010-04" db="EMBL/GenBank/DDBJ databases">
        <title>The Genome Sequence of Escherichia coli H605.</title>
        <authorList>
            <consortium name="The Broad Institute Genome Sequencing Platform"/>
            <consortium name="The Broad Institute Genome Sequencing Center for Infectious Disease"/>
            <person name="Feldgarden M."/>
            <person name="Gordon D.M."/>
            <person name="Johnson J.R."/>
            <person name="Johnston B.D."/>
            <person name="Young S."/>
            <person name="Zeng Q."/>
            <person name="Koehrsen M."/>
            <person name="Alvarado L."/>
            <person name="Berlin A.M."/>
            <person name="Borenstein D."/>
            <person name="Chapman S.B."/>
            <person name="Chen Z."/>
            <person name="Engels R."/>
            <person name="Freedman E."/>
            <person name="Gellesch M."/>
            <person name="Goldberg J."/>
            <person name="Griggs A."/>
            <person name="Gujja S."/>
            <person name="Heilman E.R."/>
            <person name="Heiman D.I."/>
            <person name="Hepburn T.A."/>
            <person name="Howarth C."/>
            <person name="Jen D."/>
            <person name="Larson L."/>
            <person name="Mehta T."/>
            <person name="Park D."/>
            <person name="Pearson M."/>
            <person name="Richards J."/>
            <person name="Roberts A."/>
            <person name="Saif S."/>
            <person name="Shea T.D."/>
            <person name="Shenoy N."/>
            <person name="Sisk P."/>
            <person name="Stolte C."/>
            <person name="Sykes S.N."/>
            <person name="Walk T."/>
            <person name="White J."/>
            <person name="Yandava C."/>
            <person name="Haas B."/>
            <person name="Henn M.R."/>
            <person name="Nusbaum C."/>
            <person name="Birren B."/>
        </authorList>
    </citation>
    <scope>NUCLEOTIDE SEQUENCE [LARGE SCALE GENOMIC DNA]</scope>
    <source>
        <strain evidence="3 4">H605</strain>
    </source>
</reference>
<comment type="caution">
    <text evidence="3">The sequence shown here is derived from an EMBL/GenBank/DDBJ whole genome shotgun (WGS) entry which is preliminary data.</text>
</comment>
<dbReference type="PANTHER" id="PTHR43489:SF7">
    <property type="entry name" value="3-DEHYDRO-D-GULOSIDE 4-EPIMERASE-RELATED"/>
    <property type="match status" value="1"/>
</dbReference>
<keyword evidence="3" id="KW-0378">Hydrolase</keyword>
<dbReference type="Gene3D" id="3.20.20.150">
    <property type="entry name" value="Divalent-metal-dependent TIM barrel enzymes"/>
    <property type="match status" value="1"/>
</dbReference>
<dbReference type="InterPro" id="IPR050417">
    <property type="entry name" value="Sugar_Epim/Isomerase"/>
</dbReference>
<proteinExistence type="predicted"/>
<protein>
    <submittedName>
        <fullName evidence="3">AP endonuclease, family 2</fullName>
    </submittedName>
</protein>
<sequence length="271" mass="29900">MRLSLSGIAWNITNDDSICHLLHSRQIDAIDIVPGKYFSNPLDASEHEIFAVRNYWHDNGISLVGMQSLLFGTQGLNLFSTNEVQKRMLVHLQAISRIAAGLGIPALVFGSPKNRDRKGLSDSITLEIAINFFNHLGDIAQQEGVYFCLEPNPVCYGANFMINSAETAFVVRQVNHPAIKMQLDTGAIIINKENINDILQQNADIIGHIHLSEPDLAPLGYSGANHTHIANALYHALPNSIATIEMLAPQNKHSLSSIEDALDFAISHYRQ</sequence>
<keyword evidence="3" id="KW-0255">Endonuclease</keyword>
<dbReference type="GO" id="GO:0004519">
    <property type="term" value="F:endonuclease activity"/>
    <property type="evidence" value="ECO:0007669"/>
    <property type="project" value="UniProtKB-KW"/>
</dbReference>
<evidence type="ECO:0000256" key="1">
    <source>
        <dbReference type="ARBA" id="ARBA00023235"/>
    </source>
</evidence>
<dbReference type="RefSeq" id="WP_085460992.1">
    <property type="nucleotide sequence ID" value="NZ_ADJX01000007.1"/>
</dbReference>
<evidence type="ECO:0000313" key="3">
    <source>
        <dbReference type="EMBL" id="OSL47749.1"/>
    </source>
</evidence>
<dbReference type="AlphaFoldDB" id="A0AAJ3NY65"/>
<dbReference type="InterPro" id="IPR013022">
    <property type="entry name" value="Xyl_isomerase-like_TIM-brl"/>
</dbReference>